<sequence length="204" mass="22241">MLQHPAGSTRLATLVLAHGAGAPMDSPYMELLAAHLLSEGLSVLRFEFPYMAERRNGGRKRPPNPMPRLEEAFRQQLDGVAGPALLGGKSMGGRVASHILEHSDALGAIAFGYPFHPPGKPERLRTEHLQQQGKPILIVQGTRDPFGREHEVAGYGLADSVEVRWLHDGEHDLRPTKASGRSQEDLIAAAAVEAGLFARRLLRQ</sequence>
<gene>
    <name evidence="2" type="ORF">SAMN05216210_1820</name>
</gene>
<evidence type="ECO:0000313" key="2">
    <source>
        <dbReference type="EMBL" id="SDU11117.1"/>
    </source>
</evidence>
<dbReference type="STRING" id="1434072.SAMN05216210_1820"/>
<keyword evidence="3" id="KW-1185">Reference proteome</keyword>
<dbReference type="RefSeq" id="WP_092386176.1">
    <property type="nucleotide sequence ID" value="NZ_LT629787.1"/>
</dbReference>
<evidence type="ECO:0000259" key="1">
    <source>
        <dbReference type="Pfam" id="PF20408"/>
    </source>
</evidence>
<dbReference type="SUPFAM" id="SSF53474">
    <property type="entry name" value="alpha/beta-Hydrolases"/>
    <property type="match status" value="1"/>
</dbReference>
<dbReference type="Pfam" id="PF20408">
    <property type="entry name" value="Abhydrolase_11"/>
    <property type="match status" value="1"/>
</dbReference>
<name>A0A1H2FUU0_9GAMM</name>
<dbReference type="InterPro" id="IPR026555">
    <property type="entry name" value="NSL3/Tex30"/>
</dbReference>
<dbReference type="PANTHER" id="PTHR13136:SF11">
    <property type="entry name" value="TESTIS-EXPRESSED PROTEIN 30"/>
    <property type="match status" value="1"/>
</dbReference>
<accession>A0A1H2FUU0</accession>
<feature type="domain" description="KANL3/Tex30 alpha/beta hydrolase-like" evidence="1">
    <location>
        <begin position="12"/>
        <end position="195"/>
    </location>
</feature>
<protein>
    <recommendedName>
        <fullName evidence="1">KANL3/Tex30 alpha/beta hydrolase-like domain-containing protein</fullName>
    </recommendedName>
</protein>
<organism evidence="2 3">
    <name type="scientific">Halopseudomonas salegens</name>
    <dbReference type="NCBI Taxonomy" id="1434072"/>
    <lineage>
        <taxon>Bacteria</taxon>
        <taxon>Pseudomonadati</taxon>
        <taxon>Pseudomonadota</taxon>
        <taxon>Gammaproteobacteria</taxon>
        <taxon>Pseudomonadales</taxon>
        <taxon>Pseudomonadaceae</taxon>
        <taxon>Halopseudomonas</taxon>
    </lineage>
</organism>
<dbReference type="AlphaFoldDB" id="A0A1H2FUU0"/>
<evidence type="ECO:0000313" key="3">
    <source>
        <dbReference type="Proteomes" id="UP000243924"/>
    </source>
</evidence>
<dbReference type="PANTHER" id="PTHR13136">
    <property type="entry name" value="TESTIS DEVELOPMENT PROTEIN PRTD"/>
    <property type="match status" value="1"/>
</dbReference>
<dbReference type="OrthoDB" id="652634at2"/>
<proteinExistence type="predicted"/>
<reference evidence="3" key="1">
    <citation type="submission" date="2016-10" db="EMBL/GenBank/DDBJ databases">
        <authorList>
            <person name="Varghese N."/>
            <person name="Submissions S."/>
        </authorList>
    </citation>
    <scope>NUCLEOTIDE SEQUENCE [LARGE SCALE GENOMIC DNA]</scope>
    <source>
        <strain evidence="3">CECT 8338</strain>
    </source>
</reference>
<dbReference type="Gene3D" id="3.40.50.1820">
    <property type="entry name" value="alpha/beta hydrolase"/>
    <property type="match status" value="1"/>
</dbReference>
<dbReference type="InterPro" id="IPR046879">
    <property type="entry name" value="KANL3/Tex30_Abhydrolase"/>
</dbReference>
<dbReference type="InterPro" id="IPR029058">
    <property type="entry name" value="AB_hydrolase_fold"/>
</dbReference>
<dbReference type="Proteomes" id="UP000243924">
    <property type="component" value="Chromosome I"/>
</dbReference>
<dbReference type="EMBL" id="LT629787">
    <property type="protein sequence ID" value="SDU11117.1"/>
    <property type="molecule type" value="Genomic_DNA"/>
</dbReference>